<dbReference type="GO" id="GO:0015689">
    <property type="term" value="P:molybdate ion transport"/>
    <property type="evidence" value="ECO:0007669"/>
    <property type="project" value="TreeGrafter"/>
</dbReference>
<feature type="signal peptide" evidence="1">
    <location>
        <begin position="1"/>
        <end position="24"/>
    </location>
</feature>
<sequence length="270" mass="28226">MPRRAALGLALLLGLNAVSAPALARDTKPAKVRELHVVTSGGFTAAFHALAANYERDTGVHIVAEHGPSMGDTPQAIPNRLARHEDADVVILARSGLDKLADQGLVAKGTEVDLGLSKIAMAVKAGAPAPDISTPDALRSTLVNAKSVAWSDSASGVYIQSTMLDRLGVTDQVRPKGRMIPATPVGQIVATGQAEIGFQQLSELKTVKGIRIVGLIPDSLQKVTPFSAGVVAWSPRQAEARALIAYLSSPKAYPIIRDSGLEPASQKAKP</sequence>
<reference evidence="3" key="2">
    <citation type="submission" date="2021-01" db="EMBL/GenBank/DDBJ databases">
        <title>Genome Sequencing of Type Strains.</title>
        <authorList>
            <person name="Lemaire J.F."/>
            <person name="Inderbitzin P."/>
            <person name="Collins S.B."/>
            <person name="Wespe N."/>
            <person name="Knight-Connoni V."/>
        </authorList>
    </citation>
    <scope>NUCLEOTIDE SEQUENCE</scope>
    <source>
        <strain evidence="3">DSM 14562</strain>
    </source>
</reference>
<dbReference type="EMBL" id="JAFHKU010000126">
    <property type="protein sequence ID" value="MBN3558289.1"/>
    <property type="molecule type" value="Genomic_DNA"/>
</dbReference>
<comment type="caution">
    <text evidence="3">The sequence shown here is derived from an EMBL/GenBank/DDBJ whole genome shotgun (WGS) entry which is preliminary data.</text>
</comment>
<dbReference type="GO" id="GO:0030973">
    <property type="term" value="F:molybdate ion binding"/>
    <property type="evidence" value="ECO:0007669"/>
    <property type="project" value="TreeGrafter"/>
</dbReference>
<dbReference type="PANTHER" id="PTHR30632:SF11">
    <property type="entry name" value="BLR4797 PROTEIN"/>
    <property type="match status" value="1"/>
</dbReference>
<keyword evidence="4" id="KW-1185">Reference proteome</keyword>
<reference evidence="2 4" key="1">
    <citation type="submission" date="2020-08" db="EMBL/GenBank/DDBJ databases">
        <title>Genomic Encyclopedia of Type Strains, Phase IV (KMG-IV): sequencing the most valuable type-strain genomes for metagenomic binning, comparative biology and taxonomic classification.</title>
        <authorList>
            <person name="Goeker M."/>
        </authorList>
    </citation>
    <scope>NUCLEOTIDE SEQUENCE [LARGE SCALE GENOMIC DNA]</scope>
    <source>
        <strain evidence="2 4">DSM 14562</strain>
    </source>
</reference>
<dbReference type="Proteomes" id="UP000584663">
    <property type="component" value="Unassembled WGS sequence"/>
</dbReference>
<keyword evidence="1" id="KW-0732">Signal</keyword>
<dbReference type="PANTHER" id="PTHR30632">
    <property type="entry name" value="MOLYBDATE-BINDING PERIPLASMIC PROTEIN"/>
    <property type="match status" value="1"/>
</dbReference>
<evidence type="ECO:0000256" key="1">
    <source>
        <dbReference type="SAM" id="SignalP"/>
    </source>
</evidence>
<dbReference type="Pfam" id="PF13531">
    <property type="entry name" value="SBP_bac_11"/>
    <property type="match status" value="1"/>
</dbReference>
<dbReference type="Gene3D" id="3.40.190.10">
    <property type="entry name" value="Periplasmic binding protein-like II"/>
    <property type="match status" value="2"/>
</dbReference>
<proteinExistence type="predicted"/>
<accession>A0AA40ZYD8</accession>
<dbReference type="EMBL" id="JACHNX010000018">
    <property type="protein sequence ID" value="MBB4611024.1"/>
    <property type="molecule type" value="Genomic_DNA"/>
</dbReference>
<feature type="chain" id="PRO_5041293132" evidence="1">
    <location>
        <begin position="25"/>
        <end position="270"/>
    </location>
</feature>
<protein>
    <submittedName>
        <fullName evidence="2">Molybdate transport system substrate-binding protein</fullName>
    </submittedName>
    <submittedName>
        <fullName evidence="3">Substrate-binding domain-containing protein</fullName>
    </submittedName>
</protein>
<organism evidence="3 5">
    <name type="scientific">Sphingomonas yabuuchiae</name>
    <dbReference type="NCBI Taxonomy" id="172044"/>
    <lineage>
        <taxon>Bacteria</taxon>
        <taxon>Pseudomonadati</taxon>
        <taxon>Pseudomonadota</taxon>
        <taxon>Alphaproteobacteria</taxon>
        <taxon>Sphingomonadales</taxon>
        <taxon>Sphingomonadaceae</taxon>
        <taxon>Sphingomonas</taxon>
    </lineage>
</organism>
<dbReference type="RefSeq" id="WP_206362736.1">
    <property type="nucleotide sequence ID" value="NZ_JACHNX010000018.1"/>
</dbReference>
<name>A0AA40ZYD8_9SPHN</name>
<evidence type="ECO:0000313" key="3">
    <source>
        <dbReference type="EMBL" id="MBN3558289.1"/>
    </source>
</evidence>
<dbReference type="InterPro" id="IPR050682">
    <property type="entry name" value="ModA/WtpA"/>
</dbReference>
<evidence type="ECO:0000313" key="2">
    <source>
        <dbReference type="EMBL" id="MBB4611024.1"/>
    </source>
</evidence>
<dbReference type="AlphaFoldDB" id="A0AA40ZYD8"/>
<evidence type="ECO:0000313" key="5">
    <source>
        <dbReference type="Proteomes" id="UP000704529"/>
    </source>
</evidence>
<dbReference type="SUPFAM" id="SSF53850">
    <property type="entry name" value="Periplasmic binding protein-like II"/>
    <property type="match status" value="1"/>
</dbReference>
<evidence type="ECO:0000313" key="4">
    <source>
        <dbReference type="Proteomes" id="UP000584663"/>
    </source>
</evidence>
<dbReference type="Proteomes" id="UP000704529">
    <property type="component" value="Unassembled WGS sequence"/>
</dbReference>
<gene>
    <name evidence="2" type="ORF">GGQ89_003264</name>
    <name evidence="3" type="ORF">JYA60_08625</name>
</gene>